<keyword evidence="6" id="KW-0456">Lyase</keyword>
<dbReference type="GO" id="GO:0009073">
    <property type="term" value="P:aromatic amino acid family biosynthetic process"/>
    <property type="evidence" value="ECO:0007669"/>
    <property type="project" value="UniProtKB-KW"/>
</dbReference>
<dbReference type="GO" id="GO:0008652">
    <property type="term" value="P:amino acid biosynthetic process"/>
    <property type="evidence" value="ECO:0007669"/>
    <property type="project" value="UniProtKB-KW"/>
</dbReference>
<dbReference type="Gene3D" id="3.60.150.10">
    <property type="entry name" value="Chorismate synthase AroC"/>
    <property type="match status" value="1"/>
</dbReference>
<evidence type="ECO:0000256" key="2">
    <source>
        <dbReference type="ARBA" id="ARBA00008014"/>
    </source>
</evidence>
<accession>A0A075ICC3</accession>
<dbReference type="Pfam" id="PF01264">
    <property type="entry name" value="Chorismate_synt"/>
    <property type="match status" value="1"/>
</dbReference>
<keyword evidence="4" id="KW-0028">Amino-acid biosynthesis</keyword>
<name>A0A075ICC3_9ARCH</name>
<dbReference type="AlphaFoldDB" id="A0A075ICC3"/>
<evidence type="ECO:0000313" key="7">
    <source>
        <dbReference type="EMBL" id="AIF25559.1"/>
    </source>
</evidence>
<organism evidence="7">
    <name type="scientific">uncultured marine thaumarchaeote SAT1000_52_D06</name>
    <dbReference type="NCBI Taxonomy" id="1456420"/>
    <lineage>
        <taxon>Archaea</taxon>
        <taxon>Nitrososphaerota</taxon>
        <taxon>environmental samples</taxon>
    </lineage>
</organism>
<keyword evidence="5" id="KW-0057">Aromatic amino acid biosynthesis</keyword>
<comment type="similarity">
    <text evidence="2">Belongs to the chorismate synthase family.</text>
</comment>
<proteinExistence type="inferred from homology"/>
<dbReference type="InterPro" id="IPR035904">
    <property type="entry name" value="Chorismate_synth_AroC_sf"/>
</dbReference>
<evidence type="ECO:0000256" key="5">
    <source>
        <dbReference type="ARBA" id="ARBA00023141"/>
    </source>
</evidence>
<evidence type="ECO:0000256" key="3">
    <source>
        <dbReference type="ARBA" id="ARBA00013036"/>
    </source>
</evidence>
<evidence type="ECO:0000256" key="4">
    <source>
        <dbReference type="ARBA" id="ARBA00022605"/>
    </source>
</evidence>
<protein>
    <recommendedName>
        <fullName evidence="3">chorismate synthase</fullName>
        <ecNumber evidence="3">4.2.3.5</ecNumber>
    </recommendedName>
</protein>
<sequence length="39" mass="4125">MEGRHDPCVVPRAPPVVDSIVSLVIADQALQGGFIKPVI</sequence>
<dbReference type="GO" id="GO:0004107">
    <property type="term" value="F:chorismate synthase activity"/>
    <property type="evidence" value="ECO:0007669"/>
    <property type="project" value="UniProtKB-EC"/>
</dbReference>
<dbReference type="InterPro" id="IPR000453">
    <property type="entry name" value="Chorismate_synth"/>
</dbReference>
<evidence type="ECO:0000256" key="1">
    <source>
        <dbReference type="ARBA" id="ARBA00005044"/>
    </source>
</evidence>
<dbReference type="SUPFAM" id="SSF103263">
    <property type="entry name" value="Chorismate synthase, AroC"/>
    <property type="match status" value="1"/>
</dbReference>
<dbReference type="EC" id="4.2.3.5" evidence="3"/>
<comment type="pathway">
    <text evidence="1">Metabolic intermediate biosynthesis; chorismate biosynthesis; chorismate from D-erythrose 4-phosphate and phosphoenolpyruvate: step 7/7.</text>
</comment>
<reference evidence="7" key="1">
    <citation type="journal article" date="2014" name="Genome Biol. Evol.">
        <title>Pangenome evidence for extensive interdomain horizontal transfer affecting lineage core and shell genes in uncultured planktonic thaumarchaeota and euryarchaeota.</title>
        <authorList>
            <person name="Deschamps P."/>
            <person name="Zivanovic Y."/>
            <person name="Moreira D."/>
            <person name="Rodriguez-Valera F."/>
            <person name="Lopez-Garcia P."/>
        </authorList>
    </citation>
    <scope>NUCLEOTIDE SEQUENCE</scope>
</reference>
<evidence type="ECO:0000256" key="6">
    <source>
        <dbReference type="ARBA" id="ARBA00023239"/>
    </source>
</evidence>
<dbReference type="EMBL" id="KF901294">
    <property type="protein sequence ID" value="AIF25559.1"/>
    <property type="molecule type" value="Genomic_DNA"/>
</dbReference>